<keyword evidence="2 4" id="KW-1133">Transmembrane helix</keyword>
<dbReference type="Gene3D" id="1.20.1250.20">
    <property type="entry name" value="MFS general substrate transporter like domains"/>
    <property type="match status" value="1"/>
</dbReference>
<dbReference type="SUPFAM" id="SSF103473">
    <property type="entry name" value="MFS general substrate transporter"/>
    <property type="match status" value="1"/>
</dbReference>
<feature type="transmembrane region" description="Helical" evidence="4">
    <location>
        <begin position="246"/>
        <end position="267"/>
    </location>
</feature>
<keyword evidence="3 4" id="KW-0472">Membrane</keyword>
<dbReference type="Pfam" id="PF07690">
    <property type="entry name" value="MFS_1"/>
    <property type="match status" value="1"/>
</dbReference>
<feature type="transmembrane region" description="Helical" evidence="4">
    <location>
        <begin position="369"/>
        <end position="386"/>
    </location>
</feature>
<dbReference type="CDD" id="cd17324">
    <property type="entry name" value="MFS_NepI_like"/>
    <property type="match status" value="1"/>
</dbReference>
<gene>
    <name evidence="6" type="ORF">XhyaCFBP1156_09280</name>
</gene>
<feature type="transmembrane region" description="Helical" evidence="4">
    <location>
        <begin position="111"/>
        <end position="129"/>
    </location>
</feature>
<sequence length="403" mass="41793">MQPSSHPPLHRGLVLLMAAATGLAVASNYYAQPLLEVLAQTFAIDVRSAGAVVTTAQLAYAAGLLVLVPLGDRVERRSLIVGLYALSAVGLLISAASTSFALLLLGTLVTGLSSVAAQILVPFAATLAAPHERGRVIGTVMSGLLLGILLARTVSGLLAGAGGWHTVYWVAAVLILLVAALLWRALPRHPGNPQLSYPQLIGSVLALLRDEPLLRSRAILGGLIFAGFSMFWTTLAFLLSGPDYRYGTATIGLFGLIGAAGAFAANLSGKLSDRGAGHWVGWGGLAMLLLAWLLLAAAPHSLWLLIAGVLLLDVAVQGVHIGNQHVIYQLDPTARNRITSAYITCYFIGGAIGSSLGTAAYAYAGWHGVVAGGAALALAALLWMGLSVRPARQPTALASMPER</sequence>
<keyword evidence="1 4" id="KW-0812">Transmembrane</keyword>
<dbReference type="PANTHER" id="PTHR42910:SF1">
    <property type="entry name" value="MAJOR FACILITATOR SUPERFAMILY (MFS) PROFILE DOMAIN-CONTAINING PROTEIN"/>
    <property type="match status" value="1"/>
</dbReference>
<dbReference type="OrthoDB" id="9815356at2"/>
<evidence type="ECO:0000256" key="1">
    <source>
        <dbReference type="ARBA" id="ARBA00022692"/>
    </source>
</evidence>
<dbReference type="PROSITE" id="PS50850">
    <property type="entry name" value="MFS"/>
    <property type="match status" value="1"/>
</dbReference>
<dbReference type="GO" id="GO:0022857">
    <property type="term" value="F:transmembrane transporter activity"/>
    <property type="evidence" value="ECO:0007669"/>
    <property type="project" value="InterPro"/>
</dbReference>
<evidence type="ECO:0000313" key="6">
    <source>
        <dbReference type="EMBL" id="PPU97946.1"/>
    </source>
</evidence>
<feature type="transmembrane region" description="Helical" evidence="4">
    <location>
        <begin position="12"/>
        <end position="31"/>
    </location>
</feature>
<comment type="caution">
    <text evidence="6">The sequence shown here is derived from an EMBL/GenBank/DDBJ whole genome shotgun (WGS) entry which is preliminary data.</text>
</comment>
<keyword evidence="7" id="KW-1185">Reference proteome</keyword>
<accession>A0A2S7EXQ9</accession>
<feature type="transmembrane region" description="Helical" evidence="4">
    <location>
        <begin position="83"/>
        <end position="105"/>
    </location>
</feature>
<dbReference type="InterPro" id="IPR020846">
    <property type="entry name" value="MFS_dom"/>
</dbReference>
<proteinExistence type="predicted"/>
<reference evidence="7" key="1">
    <citation type="submission" date="2016-08" db="EMBL/GenBank/DDBJ databases">
        <authorList>
            <person name="Merda D."/>
            <person name="Briand M."/>
            <person name="Taghouti G."/>
            <person name="Carrere S."/>
            <person name="Gouzy J."/>
            <person name="Portier P."/>
            <person name="Jacques M.-A."/>
            <person name="Fischer-Le Saux M."/>
        </authorList>
    </citation>
    <scope>NUCLEOTIDE SEQUENCE [LARGE SCALE GENOMIC DNA]</scope>
    <source>
        <strain evidence="7">CFBP1156</strain>
    </source>
</reference>
<feature type="transmembrane region" description="Helical" evidence="4">
    <location>
        <begin position="302"/>
        <end position="321"/>
    </location>
</feature>
<name>A0A2S7EXQ9_9XANT</name>
<evidence type="ECO:0000259" key="5">
    <source>
        <dbReference type="PROSITE" id="PS50850"/>
    </source>
</evidence>
<organism evidence="6 7">
    <name type="scientific">Xanthomonas hyacinthi</name>
    <dbReference type="NCBI Taxonomy" id="56455"/>
    <lineage>
        <taxon>Bacteria</taxon>
        <taxon>Pseudomonadati</taxon>
        <taxon>Pseudomonadota</taxon>
        <taxon>Gammaproteobacteria</taxon>
        <taxon>Lysobacterales</taxon>
        <taxon>Lysobacteraceae</taxon>
        <taxon>Xanthomonas</taxon>
    </lineage>
</organism>
<dbReference type="InterPro" id="IPR011701">
    <property type="entry name" value="MFS"/>
</dbReference>
<feature type="transmembrane region" description="Helical" evidence="4">
    <location>
        <begin position="341"/>
        <end position="363"/>
    </location>
</feature>
<evidence type="ECO:0000256" key="3">
    <source>
        <dbReference type="ARBA" id="ARBA00023136"/>
    </source>
</evidence>
<evidence type="ECO:0000256" key="4">
    <source>
        <dbReference type="SAM" id="Phobius"/>
    </source>
</evidence>
<feature type="transmembrane region" description="Helical" evidence="4">
    <location>
        <begin position="218"/>
        <end position="240"/>
    </location>
</feature>
<dbReference type="AlphaFoldDB" id="A0A2S7EXQ9"/>
<feature type="transmembrane region" description="Helical" evidence="4">
    <location>
        <begin position="279"/>
        <end position="296"/>
    </location>
</feature>
<feature type="transmembrane region" description="Helical" evidence="4">
    <location>
        <begin position="136"/>
        <end position="161"/>
    </location>
</feature>
<dbReference type="EMBL" id="MDEG01000006">
    <property type="protein sequence ID" value="PPU97946.1"/>
    <property type="molecule type" value="Genomic_DNA"/>
</dbReference>
<dbReference type="InterPro" id="IPR036259">
    <property type="entry name" value="MFS_trans_sf"/>
</dbReference>
<dbReference type="Proteomes" id="UP000238261">
    <property type="component" value="Unassembled WGS sequence"/>
</dbReference>
<feature type="transmembrane region" description="Helical" evidence="4">
    <location>
        <begin position="51"/>
        <end position="71"/>
    </location>
</feature>
<dbReference type="PANTHER" id="PTHR42910">
    <property type="entry name" value="TRANSPORTER SCO4007-RELATED"/>
    <property type="match status" value="1"/>
</dbReference>
<evidence type="ECO:0000256" key="2">
    <source>
        <dbReference type="ARBA" id="ARBA00022989"/>
    </source>
</evidence>
<evidence type="ECO:0000313" key="7">
    <source>
        <dbReference type="Proteomes" id="UP000238261"/>
    </source>
</evidence>
<feature type="transmembrane region" description="Helical" evidence="4">
    <location>
        <begin position="167"/>
        <end position="186"/>
    </location>
</feature>
<protein>
    <submittedName>
        <fullName evidence="6">MFS transporter</fullName>
    </submittedName>
</protein>
<feature type="domain" description="Major facilitator superfamily (MFS) profile" evidence="5">
    <location>
        <begin position="13"/>
        <end position="392"/>
    </location>
</feature>
<dbReference type="RefSeq" id="WP_104558415.1">
    <property type="nucleotide sequence ID" value="NZ_CP043476.1"/>
</dbReference>